<proteinExistence type="predicted"/>
<evidence type="ECO:0000313" key="1">
    <source>
        <dbReference type="EMBL" id="KAI4532250.1"/>
    </source>
</evidence>
<sequence>MQVPWLFRRVHGQEHLTQSLAAQRPVIVKMASPQPYFSAVMGSGTMDNAVSNQIDRQQMQNTVQQALDRTPGCVRAKALQWGRTLCGHTGYRAETVRALWHTSKVLPDELPLDLHPHPAICMSYPPPRTWTSFLSSDRPPGPCSCVVAGMLDLISQHCYLPMPLQPQLQGSILTEACPGHPVNGYWFCH</sequence>
<name>A0AAD4TV56_OVIAM</name>
<dbReference type="AlphaFoldDB" id="A0AAD4TV56"/>
<keyword evidence="2" id="KW-1185">Reference proteome</keyword>
<gene>
    <name evidence="1" type="ORF">MG293_017515</name>
</gene>
<dbReference type="EMBL" id="JAKZEL010000022">
    <property type="protein sequence ID" value="KAI4532250.1"/>
    <property type="molecule type" value="Genomic_DNA"/>
</dbReference>
<evidence type="ECO:0000313" key="2">
    <source>
        <dbReference type="Proteomes" id="UP001214576"/>
    </source>
</evidence>
<organism evidence="1 2">
    <name type="scientific">Ovis ammon polii</name>
    <dbReference type="NCBI Taxonomy" id="230172"/>
    <lineage>
        <taxon>Eukaryota</taxon>
        <taxon>Metazoa</taxon>
        <taxon>Chordata</taxon>
        <taxon>Craniata</taxon>
        <taxon>Vertebrata</taxon>
        <taxon>Euteleostomi</taxon>
        <taxon>Mammalia</taxon>
        <taxon>Eutheria</taxon>
        <taxon>Laurasiatheria</taxon>
        <taxon>Artiodactyla</taxon>
        <taxon>Ruminantia</taxon>
        <taxon>Pecora</taxon>
        <taxon>Bovidae</taxon>
        <taxon>Caprinae</taxon>
        <taxon>Ovis</taxon>
    </lineage>
</organism>
<reference evidence="1" key="1">
    <citation type="submission" date="2022-03" db="EMBL/GenBank/DDBJ databases">
        <title>Genomic analyses of argali, domestic sheep and their hybrids provide insights into chromosomal evolution, heterosis and genetic basis of agronomic traits.</title>
        <authorList>
            <person name="Li M."/>
        </authorList>
    </citation>
    <scope>NUCLEOTIDE SEQUENCE</scope>
    <source>
        <strain evidence="1">CAU-MHL-2022a</strain>
        <tissue evidence="1">Skin</tissue>
    </source>
</reference>
<dbReference type="Proteomes" id="UP001214576">
    <property type="component" value="Unassembled WGS sequence"/>
</dbReference>
<protein>
    <submittedName>
        <fullName evidence="1">Uncharacterized protein</fullName>
    </submittedName>
</protein>
<comment type="caution">
    <text evidence="1">The sequence shown here is derived from an EMBL/GenBank/DDBJ whole genome shotgun (WGS) entry which is preliminary data.</text>
</comment>
<accession>A0AAD4TV56</accession>